<dbReference type="EC" id="3.5.4.4" evidence="4"/>
<dbReference type="InterPro" id="IPR006330">
    <property type="entry name" value="Ado/ade_deaminase"/>
</dbReference>
<evidence type="ECO:0000256" key="4">
    <source>
        <dbReference type="ARBA" id="ARBA00012784"/>
    </source>
</evidence>
<gene>
    <name evidence="11" type="ORF">TD95_001512</name>
</gene>
<dbReference type="PANTHER" id="PTHR11409">
    <property type="entry name" value="ADENOSINE DEAMINASE"/>
    <property type="match status" value="1"/>
</dbReference>
<evidence type="ECO:0000256" key="6">
    <source>
        <dbReference type="ARBA" id="ARBA00022723"/>
    </source>
</evidence>
<keyword evidence="12" id="KW-1185">Reference proteome</keyword>
<dbReference type="EMBL" id="LAEV01000575">
    <property type="protein sequence ID" value="KKA30028.1"/>
    <property type="molecule type" value="Genomic_DNA"/>
</dbReference>
<dbReference type="Proteomes" id="UP000033483">
    <property type="component" value="Unassembled WGS sequence"/>
</dbReference>
<evidence type="ECO:0000256" key="5">
    <source>
        <dbReference type="ARBA" id="ARBA00022525"/>
    </source>
</evidence>
<reference evidence="11 12" key="1">
    <citation type="submission" date="2015-03" db="EMBL/GenBank/DDBJ databases">
        <authorList>
            <person name="Radwan O."/>
            <person name="Al-Naeli F.A."/>
            <person name="Rendon G.A."/>
            <person name="Fields C."/>
        </authorList>
    </citation>
    <scope>NUCLEOTIDE SEQUENCE [LARGE SCALE GENOMIC DNA]</scope>
    <source>
        <strain evidence="11">CR-DP1</strain>
    </source>
</reference>
<dbReference type="FunFam" id="3.20.20.140:FF:000017">
    <property type="entry name" value="Adenosine deaminase 2"/>
    <property type="match status" value="1"/>
</dbReference>
<feature type="domain" description="Adenosine deaminase" evidence="10">
    <location>
        <begin position="269"/>
        <end position="555"/>
    </location>
</feature>
<dbReference type="GO" id="GO:0046872">
    <property type="term" value="F:metal ion binding"/>
    <property type="evidence" value="ECO:0007669"/>
    <property type="project" value="UniProtKB-KW"/>
</dbReference>
<accession>A0A0F4ZJH0</accession>
<sequence>MGNCLAKDPGEKAAKQCKPFAIETTEQYKSVRDSIVAAERKKGFQLYHDVHSTAEEKLANTILQNLRQDDVVNIYNAQKPVEGVNHQIHHAFPGDRFLNNKHVLERTKIFRVLKHMPKGGHLHIHFNAALEFNVLLDIAKEQVNMCVKSVYAKTLENGALGFDLMPLTNSRNAHLAEIQFQIQPPSKPTKANIFHDDYARDVENEGWMNYLEFRAQWVKQEKWKDLGLEDHELDLWLKSKLHFSPAEMYSERQTVDGAWTKFNGRTRMMKGLFNYEQAYITYTDKLLEYFVDNNIQYAEIRPNFMANNQLFDENGIRKVENSGIMDIIIQRFEKFNENRCEGTRLQGLKVIYCFPRSFSPEKVAAALKECLAFKKNPTYAPYIAGFDLVGEEGKGRPLKDFSDVFLAWRKDCTATNVDIPLLLHCGETLETGTDTDENLIDALVLGARRIGHGYALPRHPVVLERMKENNVCIELCPISNEILGLTPRILGHSMYTLLAHNVPCTVSSDNEAIFQSTLAHDFYQVFIGQKNMDLFGLKQLVTWSIDHAVFDKEREADRKKLRQAWAVRWKNWVQWIIKEYGSGKV</sequence>
<comment type="similarity">
    <text evidence="3">Belongs to the metallo-dependent hydrolases superfamily. Adenosine and AMP deaminases family. ADGF subfamily.</text>
</comment>
<dbReference type="GO" id="GO:0046103">
    <property type="term" value="P:inosine biosynthetic process"/>
    <property type="evidence" value="ECO:0007669"/>
    <property type="project" value="TreeGrafter"/>
</dbReference>
<dbReference type="GO" id="GO:0004000">
    <property type="term" value="F:adenosine deaminase activity"/>
    <property type="evidence" value="ECO:0007669"/>
    <property type="project" value="TreeGrafter"/>
</dbReference>
<comment type="caution">
    <text evidence="11">The sequence shown here is derived from an EMBL/GenBank/DDBJ whole genome shotgun (WGS) entry which is preliminary data.</text>
</comment>
<evidence type="ECO:0000256" key="2">
    <source>
        <dbReference type="ARBA" id="ARBA00004613"/>
    </source>
</evidence>
<comment type="catalytic activity">
    <reaction evidence="9">
        <text>adenosine + H2O + H(+) = inosine + NH4(+)</text>
        <dbReference type="Rhea" id="RHEA:24408"/>
        <dbReference type="ChEBI" id="CHEBI:15377"/>
        <dbReference type="ChEBI" id="CHEBI:15378"/>
        <dbReference type="ChEBI" id="CHEBI:16335"/>
        <dbReference type="ChEBI" id="CHEBI:17596"/>
        <dbReference type="ChEBI" id="CHEBI:28938"/>
        <dbReference type="EC" id="3.5.4.4"/>
    </reaction>
</comment>
<evidence type="ECO:0000259" key="10">
    <source>
        <dbReference type="Pfam" id="PF00962"/>
    </source>
</evidence>
<keyword evidence="7" id="KW-0732">Signal</keyword>
<dbReference type="AlphaFoldDB" id="A0A0F4ZJH0"/>
<dbReference type="PANTHER" id="PTHR11409:SF37">
    <property type="entry name" value="ADENOSINE DEAMINASE DOMAIN-CONTAINING PROTEIN"/>
    <property type="match status" value="1"/>
</dbReference>
<dbReference type="InterPro" id="IPR032466">
    <property type="entry name" value="Metal_Hydrolase"/>
</dbReference>
<evidence type="ECO:0000256" key="9">
    <source>
        <dbReference type="ARBA" id="ARBA00047764"/>
    </source>
</evidence>
<evidence type="ECO:0000256" key="7">
    <source>
        <dbReference type="ARBA" id="ARBA00022729"/>
    </source>
</evidence>
<comment type="cofactor">
    <cofactor evidence="1">
        <name>Zn(2+)</name>
        <dbReference type="ChEBI" id="CHEBI:29105"/>
    </cofactor>
</comment>
<keyword evidence="8" id="KW-0378">Hydrolase</keyword>
<evidence type="ECO:0000313" key="12">
    <source>
        <dbReference type="Proteomes" id="UP000033483"/>
    </source>
</evidence>
<dbReference type="InterPro" id="IPR001365">
    <property type="entry name" value="A_deaminase_dom"/>
</dbReference>
<evidence type="ECO:0000256" key="8">
    <source>
        <dbReference type="ARBA" id="ARBA00022801"/>
    </source>
</evidence>
<comment type="subcellular location">
    <subcellularLocation>
        <location evidence="2">Secreted</location>
    </subcellularLocation>
</comment>
<evidence type="ECO:0000313" key="11">
    <source>
        <dbReference type="EMBL" id="KKA30028.1"/>
    </source>
</evidence>
<keyword evidence="6" id="KW-0479">Metal-binding</keyword>
<evidence type="ECO:0000256" key="3">
    <source>
        <dbReference type="ARBA" id="ARBA00006083"/>
    </source>
</evidence>
<organism evidence="11 12">
    <name type="scientific">Thielaviopsis punctulata</name>
    <dbReference type="NCBI Taxonomy" id="72032"/>
    <lineage>
        <taxon>Eukaryota</taxon>
        <taxon>Fungi</taxon>
        <taxon>Dikarya</taxon>
        <taxon>Ascomycota</taxon>
        <taxon>Pezizomycotina</taxon>
        <taxon>Sordariomycetes</taxon>
        <taxon>Hypocreomycetidae</taxon>
        <taxon>Microascales</taxon>
        <taxon>Ceratocystidaceae</taxon>
        <taxon>Thielaviopsis</taxon>
    </lineage>
</organism>
<dbReference type="GO" id="GO:0005576">
    <property type="term" value="C:extracellular region"/>
    <property type="evidence" value="ECO:0007669"/>
    <property type="project" value="UniProtKB-SubCell"/>
</dbReference>
<dbReference type="Pfam" id="PF00962">
    <property type="entry name" value="A_deaminase"/>
    <property type="match status" value="1"/>
</dbReference>
<name>A0A0F4ZJH0_9PEZI</name>
<dbReference type="GO" id="GO:0006154">
    <property type="term" value="P:adenosine catabolic process"/>
    <property type="evidence" value="ECO:0007669"/>
    <property type="project" value="TreeGrafter"/>
</dbReference>
<evidence type="ECO:0000256" key="1">
    <source>
        <dbReference type="ARBA" id="ARBA00001947"/>
    </source>
</evidence>
<dbReference type="Gene3D" id="3.20.20.140">
    <property type="entry name" value="Metal-dependent hydrolases"/>
    <property type="match status" value="1"/>
</dbReference>
<keyword evidence="5" id="KW-0964">Secreted</keyword>
<dbReference type="OrthoDB" id="7202371at2759"/>
<protein>
    <recommendedName>
        <fullName evidence="4">adenosine deaminase</fullName>
        <ecNumber evidence="4">3.5.4.4</ecNumber>
    </recommendedName>
</protein>
<proteinExistence type="inferred from homology"/>
<dbReference type="SUPFAM" id="SSF51556">
    <property type="entry name" value="Metallo-dependent hydrolases"/>
    <property type="match status" value="1"/>
</dbReference>